<proteinExistence type="predicted"/>
<dbReference type="EMBL" id="DSMG01000063">
    <property type="protein sequence ID" value="HDX30968.1"/>
    <property type="molecule type" value="Genomic_DNA"/>
</dbReference>
<dbReference type="EMBL" id="DSMG01000138">
    <property type="protein sequence ID" value="HDX32508.1"/>
    <property type="molecule type" value="Genomic_DNA"/>
</dbReference>
<dbReference type="AlphaFoldDB" id="A0A7C1JW03"/>
<gene>
    <name evidence="1" type="ORF">ENQ20_05675</name>
    <name evidence="2" type="ORF">ENQ20_12700</name>
    <name evidence="3" type="ORF">ENQ20_13625</name>
</gene>
<organism evidence="1">
    <name type="scientific">Caldilinea aerophila</name>
    <dbReference type="NCBI Taxonomy" id="133453"/>
    <lineage>
        <taxon>Bacteria</taxon>
        <taxon>Bacillati</taxon>
        <taxon>Chloroflexota</taxon>
        <taxon>Caldilineae</taxon>
        <taxon>Caldilineales</taxon>
        <taxon>Caldilineaceae</taxon>
        <taxon>Caldilinea</taxon>
    </lineage>
</organism>
<sequence length="123" mass="13803">MSDISEFGVHTKAELLFPAHLIPSLRDLRGEEWRALVDRVAALPETHPDSLAFVLMMIELDGCLRCNSNNYKFLRGCYLCATQTVQSFKGTDQDLLKLYEKAQQELSTHLQHGARPGELSLAA</sequence>
<name>A0A7C1JW03_9CHLR</name>
<evidence type="ECO:0000313" key="2">
    <source>
        <dbReference type="EMBL" id="HDX32326.1"/>
    </source>
</evidence>
<accession>A0A7C1JW03</accession>
<reference evidence="1" key="1">
    <citation type="journal article" date="2020" name="mSystems">
        <title>Genome- and Community-Level Interaction Insights into Carbon Utilization and Element Cycling Functions of Hydrothermarchaeota in Hydrothermal Sediment.</title>
        <authorList>
            <person name="Zhou Z."/>
            <person name="Liu Y."/>
            <person name="Xu W."/>
            <person name="Pan J."/>
            <person name="Luo Z.H."/>
            <person name="Li M."/>
        </authorList>
    </citation>
    <scope>NUCLEOTIDE SEQUENCE [LARGE SCALE GENOMIC DNA]</scope>
    <source>
        <strain evidence="1">SpSt-289</strain>
    </source>
</reference>
<dbReference type="EMBL" id="DSMG01000123">
    <property type="protein sequence ID" value="HDX32326.1"/>
    <property type="molecule type" value="Genomic_DNA"/>
</dbReference>
<evidence type="ECO:0000313" key="1">
    <source>
        <dbReference type="EMBL" id="HDX30968.1"/>
    </source>
</evidence>
<evidence type="ECO:0000313" key="3">
    <source>
        <dbReference type="EMBL" id="HDX32508.1"/>
    </source>
</evidence>
<dbReference type="OMA" id="RGPEWAN"/>
<comment type="caution">
    <text evidence="1">The sequence shown here is derived from an EMBL/GenBank/DDBJ whole genome shotgun (WGS) entry which is preliminary data.</text>
</comment>
<protein>
    <submittedName>
        <fullName evidence="1">Uncharacterized protein</fullName>
    </submittedName>
</protein>